<feature type="signal peptide" evidence="1">
    <location>
        <begin position="1"/>
        <end position="21"/>
    </location>
</feature>
<keyword evidence="1" id="KW-0732">Signal</keyword>
<gene>
    <name evidence="2" type="ORF">J7I43_15335</name>
</gene>
<accession>A0ABS3YFZ0</accession>
<proteinExistence type="predicted"/>
<reference evidence="3" key="1">
    <citation type="submission" date="2021-03" db="EMBL/GenBank/DDBJ databases">
        <title>Assistant Professor.</title>
        <authorList>
            <person name="Huq M.A."/>
        </authorList>
    </citation>
    <scope>NUCLEOTIDE SEQUENCE [LARGE SCALE GENOMIC DNA]</scope>
    <source>
        <strain evidence="3">MAH-28</strain>
    </source>
</reference>
<dbReference type="PROSITE" id="PS51257">
    <property type="entry name" value="PROKAR_LIPOPROTEIN"/>
    <property type="match status" value="1"/>
</dbReference>
<evidence type="ECO:0000313" key="3">
    <source>
        <dbReference type="Proteomes" id="UP000679126"/>
    </source>
</evidence>
<comment type="caution">
    <text evidence="2">The sequence shown here is derived from an EMBL/GenBank/DDBJ whole genome shotgun (WGS) entry which is preliminary data.</text>
</comment>
<name>A0ABS3YFZ0_9BACT</name>
<keyword evidence="3" id="KW-1185">Reference proteome</keyword>
<evidence type="ECO:0000256" key="1">
    <source>
        <dbReference type="SAM" id="SignalP"/>
    </source>
</evidence>
<organism evidence="2 3">
    <name type="scientific">Chitinophaga chungangae</name>
    <dbReference type="NCBI Taxonomy" id="2821488"/>
    <lineage>
        <taxon>Bacteria</taxon>
        <taxon>Pseudomonadati</taxon>
        <taxon>Bacteroidota</taxon>
        <taxon>Chitinophagia</taxon>
        <taxon>Chitinophagales</taxon>
        <taxon>Chitinophagaceae</taxon>
        <taxon>Chitinophaga</taxon>
    </lineage>
</organism>
<protein>
    <submittedName>
        <fullName evidence="2">Uncharacterized protein</fullName>
    </submittedName>
</protein>
<dbReference type="Proteomes" id="UP000679126">
    <property type="component" value="Unassembled WGS sequence"/>
</dbReference>
<sequence length="317" mass="36252">MIRIHMKYIFFLAIAGSLFLAACKKDTPIGPPIKLEPDYALPQGNAPKEANDKIQQLYDKYGSYFLYNFTQKDFEWIQSSGNSNSKIDTAVLGNPEYTMDMLALLEDVWLKFLPEDFKKKGGIPYRVFIMDSIKQFRGAGYPPGFEYLNFEYKVIGKAIAFSGMNANLRTMTPAQKLAKKNLIIGVMWNYYVNSGFLDVPAAFYNVSDYVNQPQMPINAANPANVEAYRQRGFLPESYNIVTGAPSEWLKSAYFWTSTPKNYDLSSYIYHMLQCSDEKIAPLVNDNYPLIKQKFDILVKHFRDKYGIDVRAIANATY</sequence>
<dbReference type="EMBL" id="JAGHKP010000003">
    <property type="protein sequence ID" value="MBO9153601.1"/>
    <property type="molecule type" value="Genomic_DNA"/>
</dbReference>
<dbReference type="Gene3D" id="3.40.390.70">
    <property type="match status" value="1"/>
</dbReference>
<dbReference type="RefSeq" id="WP_209146603.1">
    <property type="nucleotide sequence ID" value="NZ_JAGHKP010000003.1"/>
</dbReference>
<feature type="chain" id="PRO_5047408209" evidence="1">
    <location>
        <begin position="22"/>
        <end position="317"/>
    </location>
</feature>
<evidence type="ECO:0000313" key="2">
    <source>
        <dbReference type="EMBL" id="MBO9153601.1"/>
    </source>
</evidence>